<evidence type="ECO:0000256" key="1">
    <source>
        <dbReference type="ARBA" id="ARBA00004651"/>
    </source>
</evidence>
<keyword evidence="11" id="KW-0325">Glycoprotein</keyword>
<dbReference type="InterPro" id="IPR017452">
    <property type="entry name" value="GPCR_Rhodpsn_7TM"/>
</dbReference>
<evidence type="ECO:0000256" key="5">
    <source>
        <dbReference type="ARBA" id="ARBA00022692"/>
    </source>
</evidence>
<dbReference type="SUPFAM" id="SSF81321">
    <property type="entry name" value="Family A G protein-coupled receptor-like"/>
    <property type="match status" value="1"/>
</dbReference>
<gene>
    <name evidence="17" type="ORF">AKAME5_000306500</name>
</gene>
<keyword evidence="18" id="KW-1185">Reference proteome</keyword>
<dbReference type="GO" id="GO:0006954">
    <property type="term" value="P:inflammatory response"/>
    <property type="evidence" value="ECO:0007669"/>
    <property type="project" value="TreeGrafter"/>
</dbReference>
<evidence type="ECO:0000256" key="2">
    <source>
        <dbReference type="ARBA" id="ARBA00017628"/>
    </source>
</evidence>
<dbReference type="PROSITE" id="PS00237">
    <property type="entry name" value="G_PROTEIN_RECEP_F1_1"/>
    <property type="match status" value="1"/>
</dbReference>
<evidence type="ECO:0000256" key="12">
    <source>
        <dbReference type="ARBA" id="ARBA00023224"/>
    </source>
</evidence>
<evidence type="ECO:0000256" key="8">
    <source>
        <dbReference type="ARBA" id="ARBA00023136"/>
    </source>
</evidence>
<dbReference type="InterPro" id="IPR000276">
    <property type="entry name" value="GPCR_Rhodpsn"/>
</dbReference>
<evidence type="ECO:0000256" key="4">
    <source>
        <dbReference type="ARBA" id="ARBA00022553"/>
    </source>
</evidence>
<keyword evidence="12 14" id="KW-0807">Transducer</keyword>
<evidence type="ECO:0000313" key="18">
    <source>
        <dbReference type="Proteomes" id="UP001279410"/>
    </source>
</evidence>
<comment type="similarity">
    <text evidence="14">Belongs to the G-protein coupled receptor 1 family.</text>
</comment>
<evidence type="ECO:0000259" key="16">
    <source>
        <dbReference type="PROSITE" id="PS50262"/>
    </source>
</evidence>
<dbReference type="PROSITE" id="PS50262">
    <property type="entry name" value="G_PROTEIN_RECEP_F1_2"/>
    <property type="match status" value="1"/>
</dbReference>
<dbReference type="PRINTS" id="PR00237">
    <property type="entry name" value="GPCRRHODOPSN"/>
</dbReference>
<dbReference type="PRINTS" id="PR00429">
    <property type="entry name" value="THROMBOXANER"/>
</dbReference>
<feature type="transmembrane region" description="Helical" evidence="15">
    <location>
        <begin position="324"/>
        <end position="347"/>
    </location>
</feature>
<keyword evidence="5 14" id="KW-0812">Transmembrane</keyword>
<keyword evidence="8 15" id="KW-0472">Membrane</keyword>
<keyword evidence="3" id="KW-1003">Cell membrane</keyword>
<dbReference type="Pfam" id="PF00001">
    <property type="entry name" value="7tm_1"/>
    <property type="match status" value="1"/>
</dbReference>
<evidence type="ECO:0000256" key="7">
    <source>
        <dbReference type="ARBA" id="ARBA00023040"/>
    </source>
</evidence>
<dbReference type="InterPro" id="IPR008365">
    <property type="entry name" value="Prostanoid_rcpt"/>
</dbReference>
<dbReference type="GO" id="GO:0005886">
    <property type="term" value="C:plasma membrane"/>
    <property type="evidence" value="ECO:0007669"/>
    <property type="project" value="UniProtKB-SubCell"/>
</dbReference>
<dbReference type="FunFam" id="1.20.1070.10:FF:000163">
    <property type="entry name" value="Thromboxane A2 receptor"/>
    <property type="match status" value="1"/>
</dbReference>
<keyword evidence="10 14" id="KW-0675">Receptor</keyword>
<dbReference type="AlphaFoldDB" id="A0AAD3QX22"/>
<evidence type="ECO:0000256" key="14">
    <source>
        <dbReference type="RuleBase" id="RU000688"/>
    </source>
</evidence>
<dbReference type="PANTHER" id="PTHR11866">
    <property type="entry name" value="G-PROTEIN COUPLED RECEPTOR FAMILY 1 MEMBER"/>
    <property type="match status" value="1"/>
</dbReference>
<feature type="transmembrane region" description="Helical" evidence="15">
    <location>
        <begin position="49"/>
        <end position="71"/>
    </location>
</feature>
<name>A0AAD3QX22_LATJO</name>
<dbReference type="EMBL" id="BRZM01000007">
    <property type="protein sequence ID" value="GLD49244.1"/>
    <property type="molecule type" value="Genomic_DNA"/>
</dbReference>
<feature type="transmembrane region" description="Helical" evidence="15">
    <location>
        <begin position="129"/>
        <end position="153"/>
    </location>
</feature>
<dbReference type="Gene3D" id="1.20.1070.10">
    <property type="entry name" value="Rhodopsin 7-helix transmembrane proteins"/>
    <property type="match status" value="1"/>
</dbReference>
<evidence type="ECO:0000256" key="10">
    <source>
        <dbReference type="ARBA" id="ARBA00023170"/>
    </source>
</evidence>
<accession>A0AAD3QX22</accession>
<reference evidence="17" key="1">
    <citation type="submission" date="2022-08" db="EMBL/GenBank/DDBJ databases">
        <title>Genome sequencing of akame (Lates japonicus).</title>
        <authorList>
            <person name="Hashiguchi Y."/>
            <person name="Takahashi H."/>
        </authorList>
    </citation>
    <scope>NUCLEOTIDE SEQUENCE</scope>
    <source>
        <strain evidence="17">Kochi</strain>
    </source>
</reference>
<evidence type="ECO:0000256" key="3">
    <source>
        <dbReference type="ARBA" id="ARBA00022475"/>
    </source>
</evidence>
<evidence type="ECO:0000256" key="6">
    <source>
        <dbReference type="ARBA" id="ARBA00022989"/>
    </source>
</evidence>
<keyword evidence="9" id="KW-1015">Disulfide bond</keyword>
<sequence length="383" mass="42358">MKTPSVLMTLFSTSSTPSILHQNMKINSSEQPSPWLNSSTSPVIRSSDIGMSCFHMTFGAISNLTALGILAKSRVQFRRQSKAPFLLLTVALLLADLGGHVIPGAFAIYLHMDQRYKMQVKKPSIFCQVFGASMVFFGLCPLLLGCAMAIERYMAITQPFFHTAMITVTHARRVVLFLSSLALMLAVLPLFAVGTYTIQFPGTWCFLPIHGPQSKADTNLALAFSCLGLTALTLSLLCNILSGLALLQARIRPHNTNTKSTARCTRRPSSALTSSLFCSLDVEMMAQLAVITVVSCVCWSPFLIQVLVTQLNRSSRASTQEQDGIILLGLHMASWNQILDPWVYILLRKAVLFRVRCACYTQRPRERANSSCADSHRQTFRLQ</sequence>
<evidence type="ECO:0000256" key="13">
    <source>
        <dbReference type="ARBA" id="ARBA00029815"/>
    </source>
</evidence>
<dbReference type="PANTHER" id="PTHR11866:SF33">
    <property type="entry name" value="THROMBOXANE A2 RECEPTOR"/>
    <property type="match status" value="1"/>
</dbReference>
<evidence type="ECO:0000256" key="9">
    <source>
        <dbReference type="ARBA" id="ARBA00023157"/>
    </source>
</evidence>
<keyword evidence="6 15" id="KW-1133">Transmembrane helix</keyword>
<keyword evidence="7 14" id="KW-0297">G-protein coupled receptor</keyword>
<feature type="domain" description="G-protein coupled receptors family 1 profile" evidence="16">
    <location>
        <begin position="62"/>
        <end position="344"/>
    </location>
</feature>
<dbReference type="InterPro" id="IPR001105">
    <property type="entry name" value="Thbox_rcpt"/>
</dbReference>
<evidence type="ECO:0000256" key="15">
    <source>
        <dbReference type="SAM" id="Phobius"/>
    </source>
</evidence>
<dbReference type="GO" id="GO:0004960">
    <property type="term" value="F:thromboxane receptor activity"/>
    <property type="evidence" value="ECO:0007669"/>
    <property type="project" value="InterPro"/>
</dbReference>
<feature type="transmembrane region" description="Helical" evidence="15">
    <location>
        <begin position="174"/>
        <end position="200"/>
    </location>
</feature>
<feature type="transmembrane region" description="Helical" evidence="15">
    <location>
        <begin position="220"/>
        <end position="247"/>
    </location>
</feature>
<comment type="caution">
    <text evidence="17">The sequence shown here is derived from an EMBL/GenBank/DDBJ whole genome shotgun (WGS) entry which is preliminary data.</text>
</comment>
<evidence type="ECO:0000313" key="17">
    <source>
        <dbReference type="EMBL" id="GLD49244.1"/>
    </source>
</evidence>
<keyword evidence="4" id="KW-0597">Phosphoprotein</keyword>
<evidence type="ECO:0000256" key="11">
    <source>
        <dbReference type="ARBA" id="ARBA00023180"/>
    </source>
</evidence>
<proteinExistence type="inferred from homology"/>
<dbReference type="Proteomes" id="UP001279410">
    <property type="component" value="Unassembled WGS sequence"/>
</dbReference>
<feature type="transmembrane region" description="Helical" evidence="15">
    <location>
        <begin position="284"/>
        <end position="304"/>
    </location>
</feature>
<comment type="subcellular location">
    <subcellularLocation>
        <location evidence="1">Cell membrane</location>
        <topology evidence="1">Multi-pass membrane protein</topology>
    </subcellularLocation>
</comment>
<feature type="transmembrane region" description="Helical" evidence="15">
    <location>
        <begin position="83"/>
        <end position="109"/>
    </location>
</feature>
<dbReference type="PRINTS" id="PR01788">
    <property type="entry name" value="PROSTANOIDR"/>
</dbReference>
<dbReference type="GO" id="GO:0004957">
    <property type="term" value="F:prostaglandin E receptor activity"/>
    <property type="evidence" value="ECO:0007669"/>
    <property type="project" value="TreeGrafter"/>
</dbReference>
<protein>
    <recommendedName>
        <fullName evidence="2">Thromboxane A2 receptor</fullName>
    </recommendedName>
    <alternativeName>
        <fullName evidence="13">Prostanoid TP receptor</fullName>
    </alternativeName>
</protein>
<organism evidence="17 18">
    <name type="scientific">Lates japonicus</name>
    <name type="common">Japanese lates</name>
    <dbReference type="NCBI Taxonomy" id="270547"/>
    <lineage>
        <taxon>Eukaryota</taxon>
        <taxon>Metazoa</taxon>
        <taxon>Chordata</taxon>
        <taxon>Craniata</taxon>
        <taxon>Vertebrata</taxon>
        <taxon>Euteleostomi</taxon>
        <taxon>Actinopterygii</taxon>
        <taxon>Neopterygii</taxon>
        <taxon>Teleostei</taxon>
        <taxon>Neoteleostei</taxon>
        <taxon>Acanthomorphata</taxon>
        <taxon>Carangaria</taxon>
        <taxon>Carangaria incertae sedis</taxon>
        <taxon>Centropomidae</taxon>
        <taxon>Lates</taxon>
    </lineage>
</organism>
<dbReference type="GO" id="GO:0007189">
    <property type="term" value="P:adenylate cyclase-activating G protein-coupled receptor signaling pathway"/>
    <property type="evidence" value="ECO:0007669"/>
    <property type="project" value="TreeGrafter"/>
</dbReference>
<dbReference type="GO" id="GO:0007204">
    <property type="term" value="P:positive regulation of cytosolic calcium ion concentration"/>
    <property type="evidence" value="ECO:0007669"/>
    <property type="project" value="TreeGrafter"/>
</dbReference>